<gene>
    <name evidence="4" type="ordered locus">Fluta_3063</name>
</gene>
<dbReference type="Pfam" id="PF18962">
    <property type="entry name" value="Por_Secre_tail"/>
    <property type="match status" value="1"/>
</dbReference>
<name>F2IJY0_FLUTR</name>
<proteinExistence type="predicted"/>
<accession>F2IJY0</accession>
<feature type="signal peptide" evidence="2">
    <location>
        <begin position="1"/>
        <end position="22"/>
    </location>
</feature>
<evidence type="ECO:0000259" key="3">
    <source>
        <dbReference type="Pfam" id="PF18962"/>
    </source>
</evidence>
<dbReference type="OrthoDB" id="9757947at2"/>
<dbReference type="EMBL" id="CP002542">
    <property type="protein sequence ID" value="AEA45039.1"/>
    <property type="molecule type" value="Genomic_DNA"/>
</dbReference>
<dbReference type="Proteomes" id="UP000007463">
    <property type="component" value="Chromosome"/>
</dbReference>
<dbReference type="AlphaFoldDB" id="F2IJY0"/>
<evidence type="ECO:0000256" key="1">
    <source>
        <dbReference type="ARBA" id="ARBA00022729"/>
    </source>
</evidence>
<dbReference type="NCBIfam" id="TIGR04183">
    <property type="entry name" value="Por_Secre_tail"/>
    <property type="match status" value="1"/>
</dbReference>
<evidence type="ECO:0000313" key="5">
    <source>
        <dbReference type="Proteomes" id="UP000007463"/>
    </source>
</evidence>
<dbReference type="RefSeq" id="WP_013687806.1">
    <property type="nucleotide sequence ID" value="NC_015321.1"/>
</dbReference>
<reference evidence="4 5" key="1">
    <citation type="journal article" date="2011" name="Stand. Genomic Sci.">
        <title>Complete genome sequence of the gliding freshwater bacterium Fluviicola taffensis type strain (RW262).</title>
        <authorList>
            <person name="Woyke T."/>
            <person name="Chertkov O."/>
            <person name="Lapidus A."/>
            <person name="Nolan M."/>
            <person name="Lucas S."/>
            <person name="Del Rio T.G."/>
            <person name="Tice H."/>
            <person name="Cheng J.F."/>
            <person name="Tapia R."/>
            <person name="Han C."/>
            <person name="Goodwin L."/>
            <person name="Pitluck S."/>
            <person name="Liolios K."/>
            <person name="Pagani I."/>
            <person name="Ivanova N."/>
            <person name="Huntemann M."/>
            <person name="Mavromatis K."/>
            <person name="Mikhailova N."/>
            <person name="Pati A."/>
            <person name="Chen A."/>
            <person name="Palaniappan K."/>
            <person name="Land M."/>
            <person name="Hauser L."/>
            <person name="Brambilla E.M."/>
            <person name="Rohde M."/>
            <person name="Mwirichia R."/>
            <person name="Sikorski J."/>
            <person name="Tindall B.J."/>
            <person name="Goker M."/>
            <person name="Bristow J."/>
            <person name="Eisen J.A."/>
            <person name="Markowitz V."/>
            <person name="Hugenholtz P."/>
            <person name="Klenk H.P."/>
            <person name="Kyrpides N.C."/>
        </authorList>
    </citation>
    <scope>NUCLEOTIDE SEQUENCE [LARGE SCALE GENOMIC DNA]</scope>
    <source>
        <strain evidence="5">DSM 16823 / RW262 / RW262</strain>
    </source>
</reference>
<evidence type="ECO:0000256" key="2">
    <source>
        <dbReference type="SAM" id="SignalP"/>
    </source>
</evidence>
<dbReference type="HOGENOM" id="CLU_380729_0_0_10"/>
<keyword evidence="5" id="KW-1185">Reference proteome</keyword>
<dbReference type="KEGG" id="fte:Fluta_3063"/>
<organism evidence="4 5">
    <name type="scientific">Fluviicola taffensis (strain DSM 16823 / NCIMB 13979 / RW262)</name>
    <dbReference type="NCBI Taxonomy" id="755732"/>
    <lineage>
        <taxon>Bacteria</taxon>
        <taxon>Pseudomonadati</taxon>
        <taxon>Bacteroidota</taxon>
        <taxon>Flavobacteriia</taxon>
        <taxon>Flavobacteriales</taxon>
        <taxon>Crocinitomicaceae</taxon>
        <taxon>Fluviicola</taxon>
    </lineage>
</organism>
<reference evidence="5" key="2">
    <citation type="submission" date="2011-02" db="EMBL/GenBank/DDBJ databases">
        <title>The complete genome of Fluviicola taffensis DSM 16823.</title>
        <authorList>
            <consortium name="US DOE Joint Genome Institute (JGI-PGF)"/>
            <person name="Lucas S."/>
            <person name="Copeland A."/>
            <person name="Lapidus A."/>
            <person name="Bruce D."/>
            <person name="Goodwin L."/>
            <person name="Pitluck S."/>
            <person name="Kyrpides N."/>
            <person name="Mavromatis K."/>
            <person name="Ivanova N."/>
            <person name="Mikhailova N."/>
            <person name="Pagani I."/>
            <person name="Chertkov O."/>
            <person name="Detter J.C."/>
            <person name="Han C."/>
            <person name="Tapia R."/>
            <person name="Land M."/>
            <person name="Hauser L."/>
            <person name="Markowitz V."/>
            <person name="Cheng J.-F."/>
            <person name="Hugenholtz P."/>
            <person name="Woyke T."/>
            <person name="Wu D."/>
            <person name="Tindall B."/>
            <person name="Pomrenke H.G."/>
            <person name="Brambilla E."/>
            <person name="Klenk H.-P."/>
            <person name="Eisen J.A."/>
        </authorList>
    </citation>
    <scope>NUCLEOTIDE SEQUENCE [LARGE SCALE GENOMIC DNA]</scope>
    <source>
        <strain evidence="5">DSM 16823 / RW262 / RW262</strain>
    </source>
</reference>
<feature type="chain" id="PRO_5003279952" description="Secretion system C-terminal sorting domain-containing protein" evidence="2">
    <location>
        <begin position="23"/>
        <end position="727"/>
    </location>
</feature>
<evidence type="ECO:0000313" key="4">
    <source>
        <dbReference type="EMBL" id="AEA45039.1"/>
    </source>
</evidence>
<sequence length="727" mass="79198" precursor="true">MKKNYFILSLLTSMLVALNGYSQTYSSYGSTPTNDNYNPVNNSNDTMYYTFNSLMNGAYEDATLIMDGSAYFQPGGSYNIYGPGLVLVGNFTSPSTYDCTNFTTSITVPFATINTYGGSVVYKFVKQGNVYPYCNYNRIRAKLQYNYCTTGVPAQEASFSFTDNYFCESEGPFNLVGSPAGGNFSGNGITNNVLNLSNLTTGEYNVTYTFTEANGCYTQDSSKFIVIESPADQSILTCENTSPVLNTGNISTVYATNLNLSNAIGIGTDVTLNPITTSPTEVFSAKVSGPFYYQINSLDTSNHQIVDHEVLSDDDRGGIAVTANYVYVVGDEATARYDLDLQNGVELPRRDGIFTDLAQLKLYTLYNTVAPHTPNDDLDDEGFTVNALRSLNEDLSYGSEIILLTQPVTIATDGDQGVILTGHNELILGTAYGNYDFYHISILNGLVTPMGQHELNVYGSENWADWGMSGFDGTDRHAYFRDDNDSIVDFNFTADSATSIMPITDFSDMASFIAHPLNNRFYGHYEGGTSTFGGDEETLFYFQISDTASRLAATSLNYACPNKITFTFNTVDLGVDTTVCSEDGLYIIPGGFGYNSYTWNGVNNNFNSYAVQNSGEVVLSVVDNANCTITDTVNVTIEACTAGINELAEASMQIYPVPNNGTFQITFDALTVESQITIVDAQGKQVANQLVSQGETMIGMNLTVEPGIYFVRLSSENGTSQRAISVQ</sequence>
<keyword evidence="1 2" id="KW-0732">Signal</keyword>
<protein>
    <recommendedName>
        <fullName evidence="3">Secretion system C-terminal sorting domain-containing protein</fullName>
    </recommendedName>
</protein>
<dbReference type="InterPro" id="IPR026444">
    <property type="entry name" value="Secre_tail"/>
</dbReference>
<dbReference type="STRING" id="755732.Fluta_3063"/>
<feature type="domain" description="Secretion system C-terminal sorting" evidence="3">
    <location>
        <begin position="654"/>
        <end position="722"/>
    </location>
</feature>